<keyword evidence="1" id="KW-0812">Transmembrane</keyword>
<dbReference type="Proteomes" id="UP000543642">
    <property type="component" value="Unassembled WGS sequence"/>
</dbReference>
<organism evidence="2 3">
    <name type="scientific">Catenibacillus scindens</name>
    <dbReference type="NCBI Taxonomy" id="673271"/>
    <lineage>
        <taxon>Bacteria</taxon>
        <taxon>Bacillati</taxon>
        <taxon>Bacillota</taxon>
        <taxon>Clostridia</taxon>
        <taxon>Lachnospirales</taxon>
        <taxon>Lachnospiraceae</taxon>
        <taxon>Catenibacillus</taxon>
    </lineage>
</organism>
<feature type="transmembrane region" description="Helical" evidence="1">
    <location>
        <begin position="173"/>
        <end position="195"/>
    </location>
</feature>
<accession>A0A7W8H7G0</accession>
<name>A0A7W8H7G0_9FIRM</name>
<evidence type="ECO:0000256" key="1">
    <source>
        <dbReference type="SAM" id="Phobius"/>
    </source>
</evidence>
<dbReference type="EMBL" id="JACHFW010000001">
    <property type="protein sequence ID" value="MBB5263301.1"/>
    <property type="molecule type" value="Genomic_DNA"/>
</dbReference>
<keyword evidence="3" id="KW-1185">Reference proteome</keyword>
<evidence type="ECO:0000313" key="3">
    <source>
        <dbReference type="Proteomes" id="UP000543642"/>
    </source>
</evidence>
<protein>
    <submittedName>
        <fullName evidence="2">Uncharacterized protein</fullName>
    </submittedName>
</protein>
<feature type="transmembrane region" description="Helical" evidence="1">
    <location>
        <begin position="106"/>
        <end position="132"/>
    </location>
</feature>
<keyword evidence="1" id="KW-0472">Membrane</keyword>
<feature type="transmembrane region" description="Helical" evidence="1">
    <location>
        <begin position="202"/>
        <end position="219"/>
    </location>
</feature>
<evidence type="ECO:0000313" key="2">
    <source>
        <dbReference type="EMBL" id="MBB5263301.1"/>
    </source>
</evidence>
<feature type="transmembrane region" description="Helical" evidence="1">
    <location>
        <begin position="248"/>
        <end position="269"/>
    </location>
</feature>
<dbReference type="RefSeq" id="WP_183770888.1">
    <property type="nucleotide sequence ID" value="NZ_JACHFW010000001.1"/>
</dbReference>
<dbReference type="AlphaFoldDB" id="A0A7W8H7G0"/>
<reference evidence="2 3" key="1">
    <citation type="submission" date="2020-08" db="EMBL/GenBank/DDBJ databases">
        <title>Genomic Encyclopedia of Type Strains, Phase IV (KMG-IV): sequencing the most valuable type-strain genomes for metagenomic binning, comparative biology and taxonomic classification.</title>
        <authorList>
            <person name="Goeker M."/>
        </authorList>
    </citation>
    <scope>NUCLEOTIDE SEQUENCE [LARGE SCALE GENOMIC DNA]</scope>
    <source>
        <strain evidence="2 3">DSM 106146</strain>
    </source>
</reference>
<feature type="transmembrane region" description="Helical" evidence="1">
    <location>
        <begin position="20"/>
        <end position="40"/>
    </location>
</feature>
<sequence>MAGIRQSFIIAWAQFKTEIVSLRVIMGYILGLIGIVQYSYRYIQYTMNIPAQFLEPFILYFNSRSNLTFTLLGLFLILSDAPFVTSRSMTAIYRTTRKRWSLGLTFYILMQVSIYYIVLLAFSVISVASVAYSGNVWSRSIYRMAMYDPIAMSDYGLELPEPSLLQNYLPVDAAIHTFLLIMLYSVILGLLLFALNLNNGKLVGSIVTFVIHFLGYVMISDTSLGIPLKFSPLANTILQWHSREMPLYFSYGMFFIAILIIMMILRITVFHTDFKISVSGK</sequence>
<feature type="transmembrane region" description="Helical" evidence="1">
    <location>
        <begin position="67"/>
        <end position="85"/>
    </location>
</feature>
<comment type="caution">
    <text evidence="2">The sequence shown here is derived from an EMBL/GenBank/DDBJ whole genome shotgun (WGS) entry which is preliminary data.</text>
</comment>
<gene>
    <name evidence="2" type="ORF">HNP82_000395</name>
</gene>
<proteinExistence type="predicted"/>
<keyword evidence="1" id="KW-1133">Transmembrane helix</keyword>